<dbReference type="GO" id="GO:0016887">
    <property type="term" value="F:ATP hydrolysis activity"/>
    <property type="evidence" value="ECO:0007669"/>
    <property type="project" value="TreeGrafter"/>
</dbReference>
<organism evidence="11 12">
    <name type="scientific">Opisthorchis viverrini</name>
    <name type="common">Southeast Asian liver fluke</name>
    <dbReference type="NCBI Taxonomy" id="6198"/>
    <lineage>
        <taxon>Eukaryota</taxon>
        <taxon>Metazoa</taxon>
        <taxon>Spiralia</taxon>
        <taxon>Lophotrochozoa</taxon>
        <taxon>Platyhelminthes</taxon>
        <taxon>Trematoda</taxon>
        <taxon>Digenea</taxon>
        <taxon>Opisthorchiida</taxon>
        <taxon>Opisthorchiata</taxon>
        <taxon>Opisthorchiidae</taxon>
        <taxon>Opisthorchis</taxon>
    </lineage>
</organism>
<evidence type="ECO:0000259" key="9">
    <source>
        <dbReference type="PROSITE" id="PS51192"/>
    </source>
</evidence>
<dbReference type="PROSITE" id="PS00690">
    <property type="entry name" value="DEAH_ATP_HELICASE"/>
    <property type="match status" value="1"/>
</dbReference>
<evidence type="ECO:0000256" key="2">
    <source>
        <dbReference type="ARBA" id="ARBA00022737"/>
    </source>
</evidence>
<evidence type="ECO:0008006" key="13">
    <source>
        <dbReference type="Google" id="ProtNLM"/>
    </source>
</evidence>
<keyword evidence="12" id="KW-1185">Reference proteome</keyword>
<accession>A0A074ZFB1</accession>
<dbReference type="Pfam" id="PF08074">
    <property type="entry name" value="CHDCT2"/>
    <property type="match status" value="1"/>
</dbReference>
<feature type="compositionally biased region" description="Acidic residues" evidence="8">
    <location>
        <begin position="1232"/>
        <end position="1244"/>
    </location>
</feature>
<feature type="compositionally biased region" description="Acidic residues" evidence="8">
    <location>
        <begin position="1337"/>
        <end position="1353"/>
    </location>
</feature>
<dbReference type="InterPro" id="IPR038718">
    <property type="entry name" value="SNF2-like_sf"/>
</dbReference>
<dbReference type="SMART" id="SM01146">
    <property type="entry name" value="DUF1086"/>
    <property type="match status" value="1"/>
</dbReference>
<dbReference type="GO" id="GO:0000785">
    <property type="term" value="C:chromatin"/>
    <property type="evidence" value="ECO:0007669"/>
    <property type="project" value="TreeGrafter"/>
</dbReference>
<dbReference type="KEGG" id="ovi:T265_08005"/>
<dbReference type="GeneID" id="20322184"/>
<dbReference type="Gene3D" id="3.40.50.10810">
    <property type="entry name" value="Tandem AAA-ATPase domain"/>
    <property type="match status" value="1"/>
</dbReference>
<feature type="compositionally biased region" description="Acidic residues" evidence="8">
    <location>
        <begin position="29"/>
        <end position="44"/>
    </location>
</feature>
<dbReference type="Pfam" id="PF00271">
    <property type="entry name" value="Helicase_C"/>
    <property type="match status" value="1"/>
</dbReference>
<evidence type="ECO:0000256" key="8">
    <source>
        <dbReference type="SAM" id="MobiDB-lite"/>
    </source>
</evidence>
<dbReference type="OrthoDB" id="5857104at2759"/>
<feature type="region of interest" description="Disordered" evidence="8">
    <location>
        <begin position="284"/>
        <end position="328"/>
    </location>
</feature>
<dbReference type="GO" id="GO:0005634">
    <property type="term" value="C:nucleus"/>
    <property type="evidence" value="ECO:0007669"/>
    <property type="project" value="UniProtKB-SubCell"/>
</dbReference>
<evidence type="ECO:0000256" key="4">
    <source>
        <dbReference type="ARBA" id="ARBA00022801"/>
    </source>
</evidence>
<dbReference type="GO" id="GO:0003682">
    <property type="term" value="F:chromatin binding"/>
    <property type="evidence" value="ECO:0007669"/>
    <property type="project" value="TreeGrafter"/>
</dbReference>
<evidence type="ECO:0000256" key="7">
    <source>
        <dbReference type="SAM" id="Coils"/>
    </source>
</evidence>
<dbReference type="CDD" id="cd18793">
    <property type="entry name" value="SF2_C_SNF"/>
    <property type="match status" value="1"/>
</dbReference>
<dbReference type="GO" id="GO:0140658">
    <property type="term" value="F:ATP-dependent chromatin remodeler activity"/>
    <property type="evidence" value="ECO:0007669"/>
    <property type="project" value="TreeGrafter"/>
</dbReference>
<dbReference type="EMBL" id="KL596815">
    <property type="protein sequence ID" value="KER24322.1"/>
    <property type="molecule type" value="Genomic_DNA"/>
</dbReference>
<dbReference type="GO" id="GO:0003677">
    <property type="term" value="F:DNA binding"/>
    <property type="evidence" value="ECO:0007669"/>
    <property type="project" value="InterPro"/>
</dbReference>
<dbReference type="InterPro" id="IPR000953">
    <property type="entry name" value="Chromo/chromo_shadow_dom"/>
</dbReference>
<proteinExistence type="predicted"/>
<dbReference type="Pfam" id="PF00176">
    <property type="entry name" value="SNF2-rel_dom"/>
    <property type="match status" value="1"/>
</dbReference>
<dbReference type="PANTHER" id="PTHR45623">
    <property type="entry name" value="CHROMODOMAIN-HELICASE-DNA-BINDING PROTEIN 3-RELATED-RELATED"/>
    <property type="match status" value="1"/>
</dbReference>
<evidence type="ECO:0000256" key="1">
    <source>
        <dbReference type="ARBA" id="ARBA00004123"/>
    </source>
</evidence>
<dbReference type="SUPFAM" id="SSF54160">
    <property type="entry name" value="Chromo domain-like"/>
    <property type="match status" value="1"/>
</dbReference>
<feature type="region of interest" description="Disordered" evidence="8">
    <location>
        <begin position="1818"/>
        <end position="1881"/>
    </location>
</feature>
<dbReference type="RefSeq" id="XP_009171950.1">
    <property type="nucleotide sequence ID" value="XM_009173686.1"/>
</dbReference>
<protein>
    <recommendedName>
        <fullName evidence="13">Protein, SNF2 family</fullName>
    </recommendedName>
</protein>
<dbReference type="STRING" id="6198.A0A074ZFB1"/>
<feature type="compositionally biased region" description="Low complexity" evidence="8">
    <location>
        <begin position="994"/>
        <end position="1009"/>
    </location>
</feature>
<dbReference type="PROSITE" id="PS51194">
    <property type="entry name" value="HELICASE_CTER"/>
    <property type="match status" value="1"/>
</dbReference>
<gene>
    <name evidence="11" type="ORF">T265_08005</name>
</gene>
<feature type="domain" description="Helicase ATP-binding" evidence="9">
    <location>
        <begin position="526"/>
        <end position="697"/>
    </location>
</feature>
<dbReference type="InterPro" id="IPR009462">
    <property type="entry name" value="CHD_II_SANT-like"/>
</dbReference>
<dbReference type="GO" id="GO:0042393">
    <property type="term" value="F:histone binding"/>
    <property type="evidence" value="ECO:0007669"/>
    <property type="project" value="TreeGrafter"/>
</dbReference>
<comment type="subcellular location">
    <subcellularLocation>
        <location evidence="1">Nucleus</location>
    </subcellularLocation>
</comment>
<keyword evidence="4" id="KW-0378">Hydrolase</keyword>
<feature type="region of interest" description="Disordered" evidence="8">
    <location>
        <begin position="994"/>
        <end position="1041"/>
    </location>
</feature>
<dbReference type="InterPro" id="IPR014001">
    <property type="entry name" value="Helicase_ATP-bd"/>
</dbReference>
<dbReference type="InterPro" id="IPR049730">
    <property type="entry name" value="SNF2/RAD54-like_C"/>
</dbReference>
<dbReference type="Pfam" id="PF06461">
    <property type="entry name" value="CHDII_SANT-like"/>
    <property type="match status" value="1"/>
</dbReference>
<keyword evidence="5" id="KW-0067">ATP-binding</keyword>
<keyword evidence="3" id="KW-0547">Nucleotide-binding</keyword>
<feature type="compositionally biased region" description="Polar residues" evidence="8">
    <location>
        <begin position="1818"/>
        <end position="1840"/>
    </location>
</feature>
<dbReference type="InterPro" id="IPR001650">
    <property type="entry name" value="Helicase_C-like"/>
</dbReference>
<evidence type="ECO:0000256" key="3">
    <source>
        <dbReference type="ARBA" id="ARBA00022741"/>
    </source>
</evidence>
<dbReference type="Gene3D" id="3.40.50.300">
    <property type="entry name" value="P-loop containing nucleotide triphosphate hydrolases"/>
    <property type="match status" value="1"/>
</dbReference>
<dbReference type="SUPFAM" id="SSF52540">
    <property type="entry name" value="P-loop containing nucleoside triphosphate hydrolases"/>
    <property type="match status" value="2"/>
</dbReference>
<reference evidence="11 12" key="1">
    <citation type="submission" date="2013-11" db="EMBL/GenBank/DDBJ databases">
        <title>Opisthorchis viverrini - life in the bile duct.</title>
        <authorList>
            <person name="Young N.D."/>
            <person name="Nagarajan N."/>
            <person name="Lin S.J."/>
            <person name="Korhonen P.K."/>
            <person name="Jex A.R."/>
            <person name="Hall R.S."/>
            <person name="Safavi-Hemami H."/>
            <person name="Kaewkong W."/>
            <person name="Bertrand D."/>
            <person name="Gao S."/>
            <person name="Seet Q."/>
            <person name="Wongkham S."/>
            <person name="Teh B.T."/>
            <person name="Wongkham C."/>
            <person name="Intapan P.M."/>
            <person name="Maleewong W."/>
            <person name="Yang X."/>
            <person name="Hu M."/>
            <person name="Wang Z."/>
            <person name="Hofmann A."/>
            <person name="Sternberg P.W."/>
            <person name="Tan P."/>
            <person name="Wang J."/>
            <person name="Gasser R.B."/>
        </authorList>
    </citation>
    <scope>NUCLEOTIDE SEQUENCE [LARGE SCALE GENOMIC DNA]</scope>
</reference>
<feature type="region of interest" description="Disordered" evidence="8">
    <location>
        <begin position="1140"/>
        <end position="1161"/>
    </location>
</feature>
<feature type="region of interest" description="Disordered" evidence="8">
    <location>
        <begin position="1294"/>
        <end position="1371"/>
    </location>
</feature>
<sequence length="1881" mass="212079">MLEEGSKVSWISRQRLSIMSDAPETPGLEIDEEKESCSTEEDVGPTEPEKEPPRSPSTPLVDEAAILQRRKSSRQRKATKVVETDSPLNGDASESDGRHHPKPDTCSVDLETERRMSLRPRRKAKRSEMYQDEKELDQLLSDEVNLQAYGPAQHWNTGAGDYISGDWLSVERILAHRRLDKRKLTEFISEALKSYTAIQKKMVEMEYFVKIHDQSYWHCAWMSGAILMALHPGLVRNYFKNVREQSEEVAVDLRNTEVHTLDAEMATTQETEPNPAQDISTHSVVLPSSEDQPKPEGPQVELEKKKSEPSSLTIPHSSEEDEDDENDLTKWSTEYKENLTKWMSPNLESSGSRRRYLVHWGVESDRLVPERIITVGETVEVSASGPADSEAVVDVPDEVEFREVLVKWFSVPESQATWETVETDLDMLSELAACQKIHPKAVFRDSNGRRLLPLVVRRSLIQMMNTYCTRLARMLCDAYGAQHTIGKRPPPTDWKNKWQNSQPSYLSPEQHAVLHPYQLEGVRWLWHAYHNHVNAILADEMGLGKTVQVIALLYSLWKERNDYGPFLVAAPLSTLQNWAREFEVWAPEFRVLVYSGERSARATMQRYDFRIPNSGGVPAFHVLITSHELACIERSCLQGFDWSVLVVDEAHRLKNKQSRLFKEASQYKAGFKMLLTGTPLQNNLEELFHLLYFIEPKTVTDFKTLSEQWANMSKEQRIASLHDQLKNHLLRRLKSDVIKDLPKKSEVVVMVDMSVLQRKLYKLILTKNYEELRCGSLMNSLVHLQKVCDHPYLLPAGDSISPRLDSDQPNARYEPKALVHVSGKMVVLMEMLRGLREGGHRVLIYSRMTTMLDILEEALTNEGYAFERIDGRVKGPLRQIIVDRFNARNCETFIFLLSTRAGGEGINLASADTVILYDSDWNPQCDLQALSRAHRIGQSRHVVVYRFVTRHSMEERLNFVARRKLALTNLVVNQQQQRIQQKALKAQTDMPIETAEGPTAPAEQEPPEASSKDQESVKALPESSSASSSAPGQLREGAVSNRLSRAEMDDMLRCGIEALFAVDDMLDENDLKKAARSLSDSAENSADSERIVYNADALARLLDRAKLEAEANEEEARSTADEYLHAFRVAHFDVTSVVTPEEKTVPTESQTTVTPPLEPPAENEVNAVMDATPQEEGTSTQALGYAAFWDRLLRERHNRLCKAEAEGAPSELSRRVSKASWRLKQHCRAPESEEDSPQMLDQEDIGSSTDANLDRGRGLRRSKGASRDRSDDNDLVEEIPAHDKIRRRYERFRQAVGVDSSKPGGQQTTSASRRRRRKQARRTANPNRVRRPRPTPDPEEIAPDLEASEDDGGNSDNDPSYIPSGEESDDVVSDAELLNRWRKREKLNVVADDDEEVLYLSDSDERVANLEPVAFGNILSDMWATASWHPDPAVCAVWREAVNKLDSKINFENGHMFIYGFGPENRTSFANAVMRYGLPPPGIIPPQDWLPPSLFHVGQQRLYAYTALFMYHLYADPNALDDTVDHWSDGIPKENLCASAVLSRIAMMALIRNKVLQFEDINGVHSRTFEAVSTRFKFSIHEGGLTLLRPTWHEEWQRINAMVDTVSLGNKRERAMFHLQHTWHSRHDYWLLAAIHVHGYLRWSDILNDPRFHLLNTGLDGILEDSEKKTGSEEKNAESSNQHTNNLAEAQAFLVSRLRMLEQALVVEQALFEVARAALTGSTDGKPSPLTRVQNLAVCLSNKLASAGPRKRIALPRDAHAREATRAAVQNLQDILEDLFADLPGLPASVICAEPETSLPVTQSSPTSVPNDSHILSPTSNNGAPTSIGPVSQPSGTIQCDPTPDQPADTPVMKISSPIPMKLSPPSSVDRGVIEISDEET</sequence>
<feature type="coiled-coil region" evidence="7">
    <location>
        <begin position="1095"/>
        <end position="1122"/>
    </location>
</feature>
<feature type="region of interest" description="Disordered" evidence="8">
    <location>
        <begin position="1223"/>
        <end position="1279"/>
    </location>
</feature>
<keyword evidence="7" id="KW-0175">Coiled coil</keyword>
<dbReference type="InterPro" id="IPR012957">
    <property type="entry name" value="CHD_C2"/>
</dbReference>
<evidence type="ECO:0000256" key="5">
    <source>
        <dbReference type="ARBA" id="ARBA00022840"/>
    </source>
</evidence>
<dbReference type="Gene3D" id="1.10.10.60">
    <property type="entry name" value="Homeodomain-like"/>
    <property type="match status" value="1"/>
</dbReference>
<feature type="compositionally biased region" description="Basic residues" evidence="8">
    <location>
        <begin position="1312"/>
        <end position="1321"/>
    </location>
</feature>
<dbReference type="InterPro" id="IPR000330">
    <property type="entry name" value="SNF2_N"/>
</dbReference>
<feature type="region of interest" description="Disordered" evidence="8">
    <location>
        <begin position="1"/>
        <end position="130"/>
    </location>
</feature>
<dbReference type="GO" id="GO:0005524">
    <property type="term" value="F:ATP binding"/>
    <property type="evidence" value="ECO:0007669"/>
    <property type="project" value="UniProtKB-KW"/>
</dbReference>
<evidence type="ECO:0000313" key="11">
    <source>
        <dbReference type="EMBL" id="KER24322.1"/>
    </source>
</evidence>
<evidence type="ECO:0000313" key="12">
    <source>
        <dbReference type="Proteomes" id="UP000054324"/>
    </source>
</evidence>
<dbReference type="InterPro" id="IPR002464">
    <property type="entry name" value="DNA/RNA_helicase_DEAH_CS"/>
</dbReference>
<dbReference type="SMART" id="SM00298">
    <property type="entry name" value="CHROMO"/>
    <property type="match status" value="2"/>
</dbReference>
<keyword evidence="6" id="KW-0539">Nucleus</keyword>
<keyword evidence="2" id="KW-0677">Repeat</keyword>
<dbReference type="Gene3D" id="2.40.50.40">
    <property type="match status" value="1"/>
</dbReference>
<dbReference type="InterPro" id="IPR027417">
    <property type="entry name" value="P-loop_NTPase"/>
</dbReference>
<evidence type="ECO:0000256" key="6">
    <source>
        <dbReference type="ARBA" id="ARBA00023242"/>
    </source>
</evidence>
<evidence type="ECO:0000259" key="10">
    <source>
        <dbReference type="PROSITE" id="PS51194"/>
    </source>
</evidence>
<dbReference type="CTD" id="20322184"/>
<dbReference type="SMART" id="SM00490">
    <property type="entry name" value="HELICc"/>
    <property type="match status" value="1"/>
</dbReference>
<feature type="domain" description="Helicase C-terminal" evidence="10">
    <location>
        <begin position="827"/>
        <end position="985"/>
    </location>
</feature>
<dbReference type="InterPro" id="IPR016197">
    <property type="entry name" value="Chromo-like_dom_sf"/>
</dbReference>
<dbReference type="Proteomes" id="UP000054324">
    <property type="component" value="Unassembled WGS sequence"/>
</dbReference>
<name>A0A074ZFB1_OPIVI</name>
<dbReference type="PANTHER" id="PTHR45623:SF17">
    <property type="entry name" value="CHROMODOMAIN-HELICASE-DNA-BINDING PROTEIN 3-RELATED"/>
    <property type="match status" value="1"/>
</dbReference>
<dbReference type="SMART" id="SM00487">
    <property type="entry name" value="DEXDc"/>
    <property type="match status" value="1"/>
</dbReference>
<feature type="compositionally biased region" description="Basic residues" evidence="8">
    <location>
        <begin position="68"/>
        <end position="79"/>
    </location>
</feature>
<dbReference type="PROSITE" id="PS51192">
    <property type="entry name" value="HELICASE_ATP_BIND_1"/>
    <property type="match status" value="1"/>
</dbReference>